<dbReference type="AlphaFoldDB" id="A0A7X6DA03"/>
<dbReference type="GO" id="GO:0006631">
    <property type="term" value="P:fatty acid metabolic process"/>
    <property type="evidence" value="ECO:0007669"/>
    <property type="project" value="InterPro"/>
</dbReference>
<dbReference type="NCBIfam" id="NF010584">
    <property type="entry name" value="PRK13977.1"/>
    <property type="match status" value="1"/>
</dbReference>
<evidence type="ECO:0000313" key="2">
    <source>
        <dbReference type="Proteomes" id="UP000521358"/>
    </source>
</evidence>
<dbReference type="PANTHER" id="PTHR37417">
    <property type="entry name" value="67 KDA MYOSIN-CROSS-REACTIVE ANTIGEN FAMILY PROTEIN (AFU_ORTHOLOGUE AFUA_5G09970)"/>
    <property type="match status" value="1"/>
</dbReference>
<dbReference type="Gene3D" id="3.50.50.60">
    <property type="entry name" value="FAD/NAD(P)-binding domain"/>
    <property type="match status" value="3"/>
</dbReference>
<dbReference type="InterPro" id="IPR036188">
    <property type="entry name" value="FAD/NAD-bd_sf"/>
</dbReference>
<reference evidence="1 2" key="1">
    <citation type="submission" date="2020-03" db="EMBL/GenBank/DDBJ databases">
        <title>Bacterial samples isolated from urine from healthy bovine heifers (Gyr breed).</title>
        <authorList>
            <person name="Giannattasio-Ferraz S."/>
            <person name="Maskeri L."/>
            <person name="Penido A."/>
            <person name="Barbosa-Stancioli E.F."/>
            <person name="Putonti C."/>
        </authorList>
    </citation>
    <scope>NUCLEOTIDE SEQUENCE [LARGE SCALE GENOMIC DNA]</scope>
    <source>
        <strain evidence="1 2">UFMG-H7</strain>
    </source>
</reference>
<dbReference type="PANTHER" id="PTHR37417:SF3">
    <property type="entry name" value="MYOSIN-CROSSREACTIVE PROTEIN"/>
    <property type="match status" value="1"/>
</dbReference>
<dbReference type="RefSeq" id="WP_167807727.1">
    <property type="nucleotide sequence ID" value="NZ_JAAVMB010000012.1"/>
</dbReference>
<dbReference type="Pfam" id="PF06100">
    <property type="entry name" value="MCRA"/>
    <property type="match status" value="1"/>
</dbReference>
<accession>A0A7X6DA03</accession>
<dbReference type="InterPro" id="IPR010354">
    <property type="entry name" value="Oleate_hydratase"/>
</dbReference>
<dbReference type="SUPFAM" id="SSF51905">
    <property type="entry name" value="FAD/NAD(P)-binding domain"/>
    <property type="match status" value="1"/>
</dbReference>
<dbReference type="EMBL" id="JAAVMB010000012">
    <property type="protein sequence ID" value="NKC68539.1"/>
    <property type="molecule type" value="Genomic_DNA"/>
</dbReference>
<comment type="caution">
    <text evidence="1">The sequence shown here is derived from an EMBL/GenBank/DDBJ whole genome shotgun (WGS) entry which is preliminary data.</text>
</comment>
<keyword evidence="1" id="KW-0456">Lyase</keyword>
<protein>
    <submittedName>
        <fullName evidence="1">Oleate hydratase</fullName>
        <ecNumber evidence="1">4.2.1.53</ecNumber>
    </submittedName>
</protein>
<dbReference type="GO" id="GO:0050151">
    <property type="term" value="F:oleate hydratase activity"/>
    <property type="evidence" value="ECO:0007669"/>
    <property type="project" value="UniProtKB-EC"/>
</dbReference>
<dbReference type="GO" id="GO:0071949">
    <property type="term" value="F:FAD binding"/>
    <property type="evidence" value="ECO:0007669"/>
    <property type="project" value="InterPro"/>
</dbReference>
<dbReference type="Proteomes" id="UP000521358">
    <property type="component" value="Unassembled WGS sequence"/>
</dbReference>
<organism evidence="1 2">
    <name type="scientific">Vagococcus fluvialis</name>
    <dbReference type="NCBI Taxonomy" id="2738"/>
    <lineage>
        <taxon>Bacteria</taxon>
        <taxon>Bacillati</taxon>
        <taxon>Bacillota</taxon>
        <taxon>Bacilli</taxon>
        <taxon>Lactobacillales</taxon>
        <taxon>Enterococcaceae</taxon>
        <taxon>Vagococcus</taxon>
    </lineage>
</organism>
<proteinExistence type="predicted"/>
<sequence>MYRSNGNYEAFARPIKPSKTDEINQVYLIGSGLASLSAAAFLIRDGQLPGEKITILEELSLPGGSLDGIDKRDYGFVIRGGREMESHFECLWDLYRSIPSLEIANASVLDEFYWLNKEDPNSSNCRIIHNNGEQYPTDGKLLLTEKAIKEMLDLCLEQEKNLQDKRIDEVFSKEFFDSNFWTYWCTMFAFETWHSAMEMRRYLMRFIHQIDALTDFSALKFTKYNQYESLVLPMMAYLERQGVKVQYDTKVNNVIVNFNNDKKVAETLVLTVNGLETKVKLTEKDLVFVTNGSITESSTYGNNNTPAPVSKELGSSWNLWKNLAAQSEEFGKPEKFCENIPDRAWFVSATVTTLDKKIAPYIEKISKRDPYAGKVVTGGIVHSNDSGWKMSYTLNRQPHFKKQPKDQLVVWVYALYSDTNGDYIKKPITECSGTEIAQEWLYQMGVPVELIDELSKESCNVVPTYMPYITSYFMPRATGDRPLVVPKNSENLAFIGNFAETERDTVFTTEYSVRTAMEAVYTLLDVDRGVPEVFASSYDIRSLLRASYYLNDKQKLQDIKLPWLMRRIERHEQKKLKNSFVEEVLQDTELIN</sequence>
<name>A0A7X6DA03_9ENTE</name>
<dbReference type="EC" id="4.2.1.53" evidence="1"/>
<evidence type="ECO:0000313" key="1">
    <source>
        <dbReference type="EMBL" id="NKC68539.1"/>
    </source>
</evidence>
<gene>
    <name evidence="1" type="ORF">HED35_10605</name>
</gene>